<feature type="domain" description="PrcB C-terminal" evidence="1">
    <location>
        <begin position="12"/>
        <end position="66"/>
    </location>
</feature>
<sequence length="88" mass="9997">MESVVVVDGKLTIAAGEKPTPGYSVELSKQRHEDGDLMVEYFIATPPSGRMLPQMMTSPCRRIELPRDWHSVTVVNRDTSQQWVFEHP</sequence>
<evidence type="ECO:0000313" key="2">
    <source>
        <dbReference type="EMBL" id="CUS42448.1"/>
    </source>
</evidence>
<evidence type="ECO:0000259" key="1">
    <source>
        <dbReference type="Pfam" id="PF14343"/>
    </source>
</evidence>
<reference evidence="2" key="1">
    <citation type="submission" date="2015-10" db="EMBL/GenBank/DDBJ databases">
        <authorList>
            <person name="Gilbert D.G."/>
        </authorList>
    </citation>
    <scope>NUCLEOTIDE SEQUENCE</scope>
</reference>
<protein>
    <recommendedName>
        <fullName evidence="1">PrcB C-terminal domain-containing protein</fullName>
    </recommendedName>
</protein>
<proteinExistence type="predicted"/>
<dbReference type="Pfam" id="PF14343">
    <property type="entry name" value="PrcB_C"/>
    <property type="match status" value="1"/>
</dbReference>
<dbReference type="InterPro" id="IPR025748">
    <property type="entry name" value="PrcB_C_dom"/>
</dbReference>
<gene>
    <name evidence="2" type="ORF">MGWOODY_Tha213</name>
</gene>
<dbReference type="AlphaFoldDB" id="A0A160TF41"/>
<organism evidence="2">
    <name type="scientific">hydrothermal vent metagenome</name>
    <dbReference type="NCBI Taxonomy" id="652676"/>
    <lineage>
        <taxon>unclassified sequences</taxon>
        <taxon>metagenomes</taxon>
        <taxon>ecological metagenomes</taxon>
    </lineage>
</organism>
<name>A0A160TF41_9ZZZZ</name>
<dbReference type="EMBL" id="CZQC01000066">
    <property type="protein sequence ID" value="CUS42448.1"/>
    <property type="molecule type" value="Genomic_DNA"/>
</dbReference>
<accession>A0A160TF41</accession>